<dbReference type="EMBL" id="KK198755">
    <property type="protein sequence ID" value="KCW80494.1"/>
    <property type="molecule type" value="Genomic_DNA"/>
</dbReference>
<dbReference type="PANTHER" id="PTHR32009">
    <property type="entry name" value="TMV RESISTANCE PROTEIN N-LIKE"/>
    <property type="match status" value="1"/>
</dbReference>
<name>A0A059CQL9_EUCGR</name>
<evidence type="ECO:0000256" key="3">
    <source>
        <dbReference type="ARBA" id="ARBA00023027"/>
    </source>
</evidence>
<evidence type="ECO:0000256" key="1">
    <source>
        <dbReference type="ARBA" id="ARBA00011982"/>
    </source>
</evidence>
<dbReference type="STRING" id="71139.A0A059CQL9"/>
<dbReference type="InParanoid" id="A0A059CQL9"/>
<feature type="domain" description="TIR" evidence="5">
    <location>
        <begin position="5"/>
        <end position="123"/>
    </location>
</feature>
<dbReference type="OMA" id="IMECQNS"/>
<dbReference type="InterPro" id="IPR000157">
    <property type="entry name" value="TIR_dom"/>
</dbReference>
<protein>
    <recommendedName>
        <fullName evidence="1">ADP-ribosyl cyclase/cyclic ADP-ribose hydrolase</fullName>
        <ecNumber evidence="1">3.2.2.6</ecNumber>
    </recommendedName>
</protein>
<sequence>MATGNCYEVFLSFRGLDTRKGFTDHLYTRLVDAGIHAFKDDNELRHGKKIGPDLLTAIKNSKILIPIISLNYGSSSWCLNELVQIMECQNSNIGHLVLPIFTKWEPTHVRHQIGSFWRCVSYA</sequence>
<evidence type="ECO:0000256" key="2">
    <source>
        <dbReference type="ARBA" id="ARBA00022801"/>
    </source>
</evidence>
<dbReference type="InterPro" id="IPR035897">
    <property type="entry name" value="Toll_tir_struct_dom_sf"/>
</dbReference>
<dbReference type="Pfam" id="PF01582">
    <property type="entry name" value="TIR"/>
    <property type="match status" value="1"/>
</dbReference>
<dbReference type="GO" id="GO:0061809">
    <property type="term" value="F:NAD+ nucleosidase activity, cyclic ADP-ribose generating"/>
    <property type="evidence" value="ECO:0007669"/>
    <property type="project" value="UniProtKB-EC"/>
</dbReference>
<organism evidence="6">
    <name type="scientific">Eucalyptus grandis</name>
    <name type="common">Flooded gum</name>
    <dbReference type="NCBI Taxonomy" id="71139"/>
    <lineage>
        <taxon>Eukaryota</taxon>
        <taxon>Viridiplantae</taxon>
        <taxon>Streptophyta</taxon>
        <taxon>Embryophyta</taxon>
        <taxon>Tracheophyta</taxon>
        <taxon>Spermatophyta</taxon>
        <taxon>Magnoliopsida</taxon>
        <taxon>eudicotyledons</taxon>
        <taxon>Gunneridae</taxon>
        <taxon>Pentapetalae</taxon>
        <taxon>rosids</taxon>
        <taxon>malvids</taxon>
        <taxon>Myrtales</taxon>
        <taxon>Myrtaceae</taxon>
        <taxon>Myrtoideae</taxon>
        <taxon>Eucalypteae</taxon>
        <taxon>Eucalyptus</taxon>
    </lineage>
</organism>
<keyword evidence="3" id="KW-0520">NAD</keyword>
<dbReference type="GO" id="GO:0007165">
    <property type="term" value="P:signal transduction"/>
    <property type="evidence" value="ECO:0000318"/>
    <property type="project" value="GO_Central"/>
</dbReference>
<gene>
    <name evidence="6" type="ORF">EUGRSUZ_C01839</name>
</gene>
<proteinExistence type="predicted"/>
<evidence type="ECO:0000259" key="5">
    <source>
        <dbReference type="PROSITE" id="PS50104"/>
    </source>
</evidence>
<comment type="catalytic activity">
    <reaction evidence="4">
        <text>NAD(+) + H2O = ADP-D-ribose + nicotinamide + H(+)</text>
        <dbReference type="Rhea" id="RHEA:16301"/>
        <dbReference type="ChEBI" id="CHEBI:15377"/>
        <dbReference type="ChEBI" id="CHEBI:15378"/>
        <dbReference type="ChEBI" id="CHEBI:17154"/>
        <dbReference type="ChEBI" id="CHEBI:57540"/>
        <dbReference type="ChEBI" id="CHEBI:57967"/>
        <dbReference type="EC" id="3.2.2.6"/>
    </reaction>
    <physiologicalReaction direction="left-to-right" evidence="4">
        <dbReference type="Rhea" id="RHEA:16302"/>
    </physiologicalReaction>
</comment>
<dbReference type="EC" id="3.2.2.6" evidence="1"/>
<evidence type="ECO:0000313" key="6">
    <source>
        <dbReference type="EMBL" id="KCW80494.1"/>
    </source>
</evidence>
<dbReference type="GO" id="GO:0005634">
    <property type="term" value="C:nucleus"/>
    <property type="evidence" value="ECO:0000318"/>
    <property type="project" value="GO_Central"/>
</dbReference>
<dbReference type="PANTHER" id="PTHR32009:SF39">
    <property type="entry name" value="TIR DOMAIN-CONTAINING PROTEIN"/>
    <property type="match status" value="1"/>
</dbReference>
<keyword evidence="2" id="KW-0378">Hydrolase</keyword>
<accession>A0A059CQL9</accession>
<dbReference type="PROSITE" id="PS50104">
    <property type="entry name" value="TIR"/>
    <property type="match status" value="1"/>
</dbReference>
<dbReference type="SMART" id="SM00255">
    <property type="entry name" value="TIR"/>
    <property type="match status" value="1"/>
</dbReference>
<dbReference type="Gene3D" id="3.40.50.10140">
    <property type="entry name" value="Toll/interleukin-1 receptor homology (TIR) domain"/>
    <property type="match status" value="1"/>
</dbReference>
<dbReference type="SUPFAM" id="SSF52200">
    <property type="entry name" value="Toll/Interleukin receptor TIR domain"/>
    <property type="match status" value="1"/>
</dbReference>
<dbReference type="AlphaFoldDB" id="A0A059CQL9"/>
<evidence type="ECO:0000256" key="4">
    <source>
        <dbReference type="ARBA" id="ARBA00047304"/>
    </source>
</evidence>
<reference evidence="6" key="1">
    <citation type="submission" date="2013-07" db="EMBL/GenBank/DDBJ databases">
        <title>The genome of Eucalyptus grandis.</title>
        <authorList>
            <person name="Schmutz J."/>
            <person name="Hayes R."/>
            <person name="Myburg A."/>
            <person name="Tuskan G."/>
            <person name="Grattapaglia D."/>
            <person name="Rokhsar D.S."/>
        </authorList>
    </citation>
    <scope>NUCLEOTIDE SEQUENCE</scope>
    <source>
        <tissue evidence="6">Leaf extractions</tissue>
    </source>
</reference>
<dbReference type="Gramene" id="KCW80494">
    <property type="protein sequence ID" value="KCW80494"/>
    <property type="gene ID" value="EUGRSUZ_C01839"/>
</dbReference>